<keyword evidence="8" id="KW-0464">Manganese</keyword>
<dbReference type="GO" id="GO:0000287">
    <property type="term" value="F:magnesium ion binding"/>
    <property type="evidence" value="ECO:0007669"/>
    <property type="project" value="UniProtKB-UniRule"/>
</dbReference>
<dbReference type="InterPro" id="IPR003846">
    <property type="entry name" value="SelO"/>
</dbReference>
<feature type="binding site" evidence="8">
    <location>
        <position position="256"/>
    </location>
    <ligand>
        <name>Mg(2+)</name>
        <dbReference type="ChEBI" id="CHEBI:18420"/>
    </ligand>
</feature>
<dbReference type="EMBL" id="JPOS01000018">
    <property type="protein sequence ID" value="KGE88613.1"/>
    <property type="molecule type" value="Genomic_DNA"/>
</dbReference>
<organism evidence="9 10">
    <name type="scientific">Phaeodactylibacter xiamenensis</name>
    <dbReference type="NCBI Taxonomy" id="1524460"/>
    <lineage>
        <taxon>Bacteria</taxon>
        <taxon>Pseudomonadati</taxon>
        <taxon>Bacteroidota</taxon>
        <taxon>Saprospiria</taxon>
        <taxon>Saprospirales</taxon>
        <taxon>Haliscomenobacteraceae</taxon>
        <taxon>Phaeodactylibacter</taxon>
    </lineage>
</organism>
<dbReference type="AlphaFoldDB" id="A0A098SAE4"/>
<evidence type="ECO:0000256" key="6">
    <source>
        <dbReference type="ARBA" id="ARBA00022840"/>
    </source>
</evidence>
<name>A0A098SAE4_9BACT</name>
<comment type="catalytic activity">
    <reaction evidence="8">
        <text>L-tyrosyl-[protein] + UTP = O-(5'-uridylyl)-L-tyrosyl-[protein] + diphosphate</text>
        <dbReference type="Rhea" id="RHEA:83887"/>
        <dbReference type="Rhea" id="RHEA-COMP:10136"/>
        <dbReference type="Rhea" id="RHEA-COMP:20238"/>
        <dbReference type="ChEBI" id="CHEBI:33019"/>
        <dbReference type="ChEBI" id="CHEBI:46398"/>
        <dbReference type="ChEBI" id="CHEBI:46858"/>
        <dbReference type="ChEBI" id="CHEBI:90602"/>
    </reaction>
</comment>
<feature type="binding site" evidence="8">
    <location>
        <position position="170"/>
    </location>
    <ligand>
        <name>ATP</name>
        <dbReference type="ChEBI" id="CHEBI:30616"/>
    </ligand>
</feature>
<protein>
    <recommendedName>
        <fullName evidence="8">Protein nucleotidyltransferase YdiU</fullName>
        <ecNumber evidence="8">2.7.7.-</ecNumber>
    </recommendedName>
    <alternativeName>
        <fullName evidence="8">Protein adenylyltransferase YdiU</fullName>
        <ecNumber evidence="8">2.7.7.108</ecNumber>
    </alternativeName>
    <alternativeName>
        <fullName evidence="8">Protein uridylyltransferase YdiU</fullName>
        <ecNumber evidence="8">2.7.7.-</ecNumber>
    </alternativeName>
</protein>
<comment type="function">
    <text evidence="8">Nucleotidyltransferase involved in the post-translational modification of proteins. It can catalyze the addition of adenosine monophosphate (AMP) or uridine monophosphate (UMP) to a protein, resulting in modifications known as AMPylation and UMPylation.</text>
</comment>
<dbReference type="GO" id="GO:0005524">
    <property type="term" value="F:ATP binding"/>
    <property type="evidence" value="ECO:0007669"/>
    <property type="project" value="UniProtKB-UniRule"/>
</dbReference>
<feature type="binding site" evidence="8">
    <location>
        <position position="119"/>
    </location>
    <ligand>
        <name>ATP</name>
        <dbReference type="ChEBI" id="CHEBI:30616"/>
    </ligand>
</feature>
<keyword evidence="5 8" id="KW-0547">Nucleotide-binding</keyword>
<dbReference type="RefSeq" id="WP_044218313.1">
    <property type="nucleotide sequence ID" value="NZ_CAKZLC010000526.1"/>
</dbReference>
<feature type="binding site" evidence="8">
    <location>
        <position position="87"/>
    </location>
    <ligand>
        <name>ATP</name>
        <dbReference type="ChEBI" id="CHEBI:30616"/>
    </ligand>
</feature>
<comment type="catalytic activity">
    <reaction evidence="8">
        <text>L-histidyl-[protein] + UTP = N(tele)-(5'-uridylyl)-L-histidyl-[protein] + diphosphate</text>
        <dbReference type="Rhea" id="RHEA:83891"/>
        <dbReference type="Rhea" id="RHEA-COMP:9745"/>
        <dbReference type="Rhea" id="RHEA-COMP:20239"/>
        <dbReference type="ChEBI" id="CHEBI:29979"/>
        <dbReference type="ChEBI" id="CHEBI:33019"/>
        <dbReference type="ChEBI" id="CHEBI:46398"/>
        <dbReference type="ChEBI" id="CHEBI:233474"/>
    </reaction>
</comment>
<comment type="catalytic activity">
    <reaction evidence="8">
        <text>L-threonyl-[protein] + ATP = 3-O-(5'-adenylyl)-L-threonyl-[protein] + diphosphate</text>
        <dbReference type="Rhea" id="RHEA:54292"/>
        <dbReference type="Rhea" id="RHEA-COMP:11060"/>
        <dbReference type="Rhea" id="RHEA-COMP:13847"/>
        <dbReference type="ChEBI" id="CHEBI:30013"/>
        <dbReference type="ChEBI" id="CHEBI:30616"/>
        <dbReference type="ChEBI" id="CHEBI:33019"/>
        <dbReference type="ChEBI" id="CHEBI:138113"/>
        <dbReference type="EC" id="2.7.7.108"/>
    </reaction>
</comment>
<reference evidence="9 10" key="1">
    <citation type="journal article" date="2014" name="Int. J. Syst. Evol. Microbiol.">
        <title>Phaeodactylibacter xiamenensis gen. nov., sp. nov., a member of the family Saprospiraceae isolated from the marine alga Phaeodactylum tricornutum.</title>
        <authorList>
            <person name="Chen Z.Jr."/>
            <person name="Lei X."/>
            <person name="Lai Q."/>
            <person name="Li Y."/>
            <person name="Zhang B."/>
            <person name="Zhang J."/>
            <person name="Zhang H."/>
            <person name="Yang L."/>
            <person name="Zheng W."/>
            <person name="Tian Y."/>
            <person name="Yu Z."/>
            <person name="Xu H.Jr."/>
            <person name="Zheng T."/>
        </authorList>
    </citation>
    <scope>NUCLEOTIDE SEQUENCE [LARGE SCALE GENOMIC DNA]</scope>
    <source>
        <strain evidence="9 10">KD52</strain>
    </source>
</reference>
<evidence type="ECO:0000256" key="5">
    <source>
        <dbReference type="ARBA" id="ARBA00022741"/>
    </source>
</evidence>
<keyword evidence="4 8" id="KW-0479">Metal-binding</keyword>
<dbReference type="Pfam" id="PF02696">
    <property type="entry name" value="SelO"/>
    <property type="match status" value="1"/>
</dbReference>
<evidence type="ECO:0000256" key="7">
    <source>
        <dbReference type="ARBA" id="ARBA00022842"/>
    </source>
</evidence>
<dbReference type="EC" id="2.7.7.108" evidence="8"/>
<feature type="binding site" evidence="8">
    <location>
        <position position="256"/>
    </location>
    <ligand>
        <name>ATP</name>
        <dbReference type="ChEBI" id="CHEBI:30616"/>
    </ligand>
</feature>
<comment type="catalytic activity">
    <reaction evidence="8">
        <text>L-seryl-[protein] + UTP = O-(5'-uridylyl)-L-seryl-[protein] + diphosphate</text>
        <dbReference type="Rhea" id="RHEA:64604"/>
        <dbReference type="Rhea" id="RHEA-COMP:9863"/>
        <dbReference type="Rhea" id="RHEA-COMP:16635"/>
        <dbReference type="ChEBI" id="CHEBI:29999"/>
        <dbReference type="ChEBI" id="CHEBI:33019"/>
        <dbReference type="ChEBI" id="CHEBI:46398"/>
        <dbReference type="ChEBI" id="CHEBI:156051"/>
    </reaction>
</comment>
<keyword evidence="6 8" id="KW-0067">ATP-binding</keyword>
<dbReference type="GO" id="GO:0070733">
    <property type="term" value="F:AMPylase activity"/>
    <property type="evidence" value="ECO:0007669"/>
    <property type="project" value="UniProtKB-EC"/>
</dbReference>
<proteinExistence type="inferred from homology"/>
<dbReference type="GO" id="GO:0030145">
    <property type="term" value="F:manganese ion binding"/>
    <property type="evidence" value="ECO:0007669"/>
    <property type="project" value="UniProtKB-UniRule"/>
</dbReference>
<dbReference type="PANTHER" id="PTHR32057:SF14">
    <property type="entry name" value="PROTEIN ADENYLYLTRANSFERASE SELO, MITOCHONDRIAL"/>
    <property type="match status" value="1"/>
</dbReference>
<dbReference type="PANTHER" id="PTHR32057">
    <property type="entry name" value="PROTEIN ADENYLYLTRANSFERASE SELO, MITOCHONDRIAL"/>
    <property type="match status" value="1"/>
</dbReference>
<evidence type="ECO:0000256" key="8">
    <source>
        <dbReference type="HAMAP-Rule" id="MF_00692"/>
    </source>
</evidence>
<keyword evidence="7 8" id="KW-0460">Magnesium</keyword>
<comment type="similarity">
    <text evidence="1 8">Belongs to the SELO family.</text>
</comment>
<comment type="catalytic activity">
    <reaction evidence="8">
        <text>L-tyrosyl-[protein] + ATP = O-(5'-adenylyl)-L-tyrosyl-[protein] + diphosphate</text>
        <dbReference type="Rhea" id="RHEA:54288"/>
        <dbReference type="Rhea" id="RHEA-COMP:10136"/>
        <dbReference type="Rhea" id="RHEA-COMP:13846"/>
        <dbReference type="ChEBI" id="CHEBI:30616"/>
        <dbReference type="ChEBI" id="CHEBI:33019"/>
        <dbReference type="ChEBI" id="CHEBI:46858"/>
        <dbReference type="ChEBI" id="CHEBI:83624"/>
        <dbReference type="EC" id="2.7.7.108"/>
    </reaction>
</comment>
<dbReference type="Proteomes" id="UP000029736">
    <property type="component" value="Unassembled WGS sequence"/>
</dbReference>
<feature type="binding site" evidence="8">
    <location>
        <position position="107"/>
    </location>
    <ligand>
        <name>ATP</name>
        <dbReference type="ChEBI" id="CHEBI:30616"/>
    </ligand>
</feature>
<evidence type="ECO:0000256" key="1">
    <source>
        <dbReference type="ARBA" id="ARBA00009747"/>
    </source>
</evidence>
<feature type="binding site" evidence="8">
    <location>
        <position position="85"/>
    </location>
    <ligand>
        <name>ATP</name>
        <dbReference type="ChEBI" id="CHEBI:30616"/>
    </ligand>
</feature>
<comment type="catalytic activity">
    <reaction evidence="8">
        <text>L-seryl-[protein] + ATP = 3-O-(5'-adenylyl)-L-seryl-[protein] + diphosphate</text>
        <dbReference type="Rhea" id="RHEA:58120"/>
        <dbReference type="Rhea" id="RHEA-COMP:9863"/>
        <dbReference type="Rhea" id="RHEA-COMP:15073"/>
        <dbReference type="ChEBI" id="CHEBI:29999"/>
        <dbReference type="ChEBI" id="CHEBI:30616"/>
        <dbReference type="ChEBI" id="CHEBI:33019"/>
        <dbReference type="ChEBI" id="CHEBI:142516"/>
        <dbReference type="EC" id="2.7.7.108"/>
    </reaction>
</comment>
<evidence type="ECO:0000256" key="4">
    <source>
        <dbReference type="ARBA" id="ARBA00022723"/>
    </source>
</evidence>
<comment type="caution">
    <text evidence="9">The sequence shown here is derived from an EMBL/GenBank/DDBJ whole genome shotgun (WGS) entry which is preliminary data.</text>
</comment>
<dbReference type="NCBIfam" id="NF000658">
    <property type="entry name" value="PRK00029.1"/>
    <property type="match status" value="1"/>
</dbReference>
<feature type="binding site" evidence="8">
    <location>
        <position position="177"/>
    </location>
    <ligand>
        <name>ATP</name>
        <dbReference type="ChEBI" id="CHEBI:30616"/>
    </ligand>
</feature>
<evidence type="ECO:0000256" key="3">
    <source>
        <dbReference type="ARBA" id="ARBA00022695"/>
    </source>
</evidence>
<gene>
    <name evidence="8" type="primary">ydiU</name>
    <name evidence="8" type="synonym">selO</name>
    <name evidence="9" type="ORF">IX84_08040</name>
</gene>
<dbReference type="EC" id="2.7.7.-" evidence="8"/>
<keyword evidence="2 8" id="KW-0808">Transferase</keyword>
<keyword evidence="10" id="KW-1185">Reference proteome</keyword>
<dbReference type="OrthoDB" id="9773505at2"/>
<evidence type="ECO:0000313" key="10">
    <source>
        <dbReference type="Proteomes" id="UP000029736"/>
    </source>
</evidence>
<feature type="binding site" evidence="8">
    <location>
        <position position="88"/>
    </location>
    <ligand>
        <name>ATP</name>
        <dbReference type="ChEBI" id="CHEBI:30616"/>
    </ligand>
</feature>
<feature type="active site" description="Proton acceptor" evidence="8">
    <location>
        <position position="246"/>
    </location>
</feature>
<sequence length="476" mass="53248">MAWLKHTYATQLPPNLYAEQAPVPVSNPQMALFNEALARELGIAEHLKDEQKALAYLSGNEKVPGSQPIAQAYAGHQFGHFTRLGDGRAILLGEVETKRGLCDLQLKGSGQTPYSRRGDGRATFYSMLREYLISEAIYALHIPTTRSLAVVKTAGPVYREQRHEGGILTRVAASHIRVGTFEYARFLGQPGDLEALLKYTIQRHYPALKDHPNPALALLEAVRQKQKDLIVNWLRVGFIHGVMNTDNMAISGETIDYGPCAFMNAFHPRTVFSSIDTDGRYAFANQPNIAYWNLGVLANALLPLIDEEEAIASAKAEEVLDRFPEDFTGAYFEMMGNKLGIVNQVEEDRDLVNSGLKLLAKWRVDYTNFFTELRRGGDLINKLREEEAFENWYSRWEKARLRGTSLTESNALMAQTNPVAIPRNHLVEEVLQSAVAGDMQPFHSFLQELSSPYDDGLSLQTVPADFDASYQTFCGT</sequence>
<comment type="cofactor">
    <cofactor evidence="8">
        <name>Mg(2+)</name>
        <dbReference type="ChEBI" id="CHEBI:18420"/>
    </cofactor>
    <cofactor evidence="8">
        <name>Mn(2+)</name>
        <dbReference type="ChEBI" id="CHEBI:29035"/>
    </cofactor>
</comment>
<evidence type="ECO:0000256" key="2">
    <source>
        <dbReference type="ARBA" id="ARBA00022679"/>
    </source>
</evidence>
<dbReference type="STRING" id="1524460.IX84_08040"/>
<accession>A0A098SAE4</accession>
<keyword evidence="3 8" id="KW-0548">Nucleotidyltransferase</keyword>
<evidence type="ECO:0000313" key="9">
    <source>
        <dbReference type="EMBL" id="KGE88613.1"/>
    </source>
</evidence>
<feature type="binding site" evidence="8">
    <location>
        <position position="120"/>
    </location>
    <ligand>
        <name>ATP</name>
        <dbReference type="ChEBI" id="CHEBI:30616"/>
    </ligand>
</feature>
<dbReference type="HAMAP" id="MF_00692">
    <property type="entry name" value="SelO"/>
    <property type="match status" value="1"/>
</dbReference>
<feature type="binding site" evidence="8">
    <location>
        <position position="247"/>
    </location>
    <ligand>
        <name>Mg(2+)</name>
        <dbReference type="ChEBI" id="CHEBI:18420"/>
    </ligand>
</feature>